<reference evidence="3" key="1">
    <citation type="journal article" date="2021" name="BMC Genomics">
        <title>Chromosome-level genome assembly and manually-curated proteome of model necrotroph Parastagonospora nodorum Sn15 reveals a genome-wide trove of candidate effector homologs, and redundancy of virulence-related functions within an accessory chromosome.</title>
        <authorList>
            <person name="Bertazzoni S."/>
            <person name="Jones D.A.B."/>
            <person name="Phan H.T."/>
            <person name="Tan K.-C."/>
            <person name="Hane J.K."/>
        </authorList>
    </citation>
    <scope>NUCLEOTIDE SEQUENCE [LARGE SCALE GENOMIC DNA]</scope>
    <source>
        <strain evidence="3">SN15 / ATCC MYA-4574 / FGSC 10173)</strain>
    </source>
</reference>
<feature type="region of interest" description="Disordered" evidence="1">
    <location>
        <begin position="203"/>
        <end position="235"/>
    </location>
</feature>
<evidence type="ECO:0000256" key="1">
    <source>
        <dbReference type="SAM" id="MobiDB-lite"/>
    </source>
</evidence>
<name>A0A7U2HTW4_PHANO</name>
<gene>
    <name evidence="2" type="ORF">JI435_018980</name>
</gene>
<dbReference type="Proteomes" id="UP000663193">
    <property type="component" value="Chromosome 2"/>
</dbReference>
<feature type="compositionally biased region" description="Acidic residues" evidence="1">
    <location>
        <begin position="209"/>
        <end position="235"/>
    </location>
</feature>
<proteinExistence type="predicted"/>
<protein>
    <submittedName>
        <fullName evidence="2">Uncharacterized protein</fullName>
    </submittedName>
</protein>
<evidence type="ECO:0000313" key="2">
    <source>
        <dbReference type="EMBL" id="QRC91680.1"/>
    </source>
</evidence>
<dbReference type="OMA" id="KCKVEDR"/>
<dbReference type="VEuPathDB" id="FungiDB:JI435_018980"/>
<keyword evidence="3" id="KW-1185">Reference proteome</keyword>
<accession>A0A7U2HTW4</accession>
<dbReference type="RefSeq" id="XP_001792522.1">
    <property type="nucleotide sequence ID" value="XM_001792470.1"/>
</dbReference>
<evidence type="ECO:0000313" key="3">
    <source>
        <dbReference type="Proteomes" id="UP000663193"/>
    </source>
</evidence>
<organism evidence="2 3">
    <name type="scientific">Phaeosphaeria nodorum (strain SN15 / ATCC MYA-4574 / FGSC 10173)</name>
    <name type="common">Glume blotch fungus</name>
    <name type="synonym">Parastagonospora nodorum</name>
    <dbReference type="NCBI Taxonomy" id="321614"/>
    <lineage>
        <taxon>Eukaryota</taxon>
        <taxon>Fungi</taxon>
        <taxon>Dikarya</taxon>
        <taxon>Ascomycota</taxon>
        <taxon>Pezizomycotina</taxon>
        <taxon>Dothideomycetes</taxon>
        <taxon>Pleosporomycetidae</taxon>
        <taxon>Pleosporales</taxon>
        <taxon>Pleosporineae</taxon>
        <taxon>Phaeosphaeriaceae</taxon>
        <taxon>Parastagonospora</taxon>
    </lineage>
</organism>
<sequence length="235" mass="25559">MSTFIELPTPLPSDSIGPGYIVTVPFNDIAPSFSLRPQHQPEVHIKEQSIITQNAHDGLGTTKFISQRKDSVTLNDEDSTQISLTHPQASFNDLRNDPKTHASIRTAAVQHPSLFYVTSVRVVSPLTEASAGAIRPPTHVTSSTPTSGKVVGVELSKVKCRVGAADEPHALDDLEYDWSYHALEDGVQLSIGLGKAVTEDEIRGCDGGEKEDEVDWMDEGWDYDEDDDESGLGGF</sequence>
<dbReference type="KEGG" id="pno:SNOG_01898"/>
<dbReference type="AlphaFoldDB" id="A0A7U2HTW4"/>
<dbReference type="OrthoDB" id="3694634at2759"/>
<dbReference type="EMBL" id="CP069024">
    <property type="protein sequence ID" value="QRC91680.1"/>
    <property type="molecule type" value="Genomic_DNA"/>
</dbReference>